<proteinExistence type="predicted"/>
<organism evidence="3 4">
    <name type="scientific">Phytophthora sojae (strain P6497)</name>
    <name type="common">Soybean stem and root rot agent</name>
    <name type="synonym">Phytophthora megasperma f. sp. glycines</name>
    <dbReference type="NCBI Taxonomy" id="1094619"/>
    <lineage>
        <taxon>Eukaryota</taxon>
        <taxon>Sar</taxon>
        <taxon>Stramenopiles</taxon>
        <taxon>Oomycota</taxon>
        <taxon>Peronosporomycetes</taxon>
        <taxon>Peronosporales</taxon>
        <taxon>Peronosporaceae</taxon>
        <taxon>Phytophthora</taxon>
    </lineage>
</organism>
<sequence length="117" mass="12116">MRLLSCALTAAVWVAALLGTATPAHAHYLAGSAPGSLSHGEEHEAGGFQHAGNTRPGPKGRARGPHGPINWPKGKLLGAALRNAAGPDGLPELQGRLANGLDQADRRLRLRGKDNKP</sequence>
<evidence type="ECO:0008006" key="5">
    <source>
        <dbReference type="Google" id="ProtNLM"/>
    </source>
</evidence>
<evidence type="ECO:0000256" key="2">
    <source>
        <dbReference type="SAM" id="SignalP"/>
    </source>
</evidence>
<dbReference type="AlphaFoldDB" id="G5AAN3"/>
<protein>
    <recommendedName>
        <fullName evidence="5">RxLR effector protein</fullName>
    </recommendedName>
</protein>
<reference evidence="3 4" key="1">
    <citation type="journal article" date="2006" name="Science">
        <title>Phytophthora genome sequences uncover evolutionary origins and mechanisms of pathogenesis.</title>
        <authorList>
            <person name="Tyler B.M."/>
            <person name="Tripathy S."/>
            <person name="Zhang X."/>
            <person name="Dehal P."/>
            <person name="Jiang R.H."/>
            <person name="Aerts A."/>
            <person name="Arredondo F.D."/>
            <person name="Baxter L."/>
            <person name="Bensasson D."/>
            <person name="Beynon J.L."/>
            <person name="Chapman J."/>
            <person name="Damasceno C.M."/>
            <person name="Dorrance A.E."/>
            <person name="Dou D."/>
            <person name="Dickerman A.W."/>
            <person name="Dubchak I.L."/>
            <person name="Garbelotto M."/>
            <person name="Gijzen M."/>
            <person name="Gordon S.G."/>
            <person name="Govers F."/>
            <person name="Grunwald N.J."/>
            <person name="Huang W."/>
            <person name="Ivors K.L."/>
            <person name="Jones R.W."/>
            <person name="Kamoun S."/>
            <person name="Krampis K."/>
            <person name="Lamour K.H."/>
            <person name="Lee M.K."/>
            <person name="McDonald W.H."/>
            <person name="Medina M."/>
            <person name="Meijer H.J."/>
            <person name="Nordberg E.K."/>
            <person name="Maclean D.J."/>
            <person name="Ospina-Giraldo M.D."/>
            <person name="Morris P.F."/>
            <person name="Phuntumart V."/>
            <person name="Putnam N.H."/>
            <person name="Rash S."/>
            <person name="Rose J.K."/>
            <person name="Sakihama Y."/>
            <person name="Salamov A.A."/>
            <person name="Savidor A."/>
            <person name="Scheuring C.F."/>
            <person name="Smith B.M."/>
            <person name="Sobral B.W."/>
            <person name="Terry A."/>
            <person name="Torto-Alalibo T.A."/>
            <person name="Win J."/>
            <person name="Xu Z."/>
            <person name="Zhang H."/>
            <person name="Grigoriev I.V."/>
            <person name="Rokhsar D.S."/>
            <person name="Boore J.L."/>
        </authorList>
    </citation>
    <scope>NUCLEOTIDE SEQUENCE [LARGE SCALE GENOMIC DNA]</scope>
    <source>
        <strain evidence="3 4">P6497</strain>
    </source>
</reference>
<dbReference type="EMBL" id="JH159162">
    <property type="protein sequence ID" value="EGZ07662.1"/>
    <property type="molecule type" value="Genomic_DNA"/>
</dbReference>
<accession>G5AAN3</accession>
<keyword evidence="4" id="KW-1185">Reference proteome</keyword>
<feature type="signal peptide" evidence="2">
    <location>
        <begin position="1"/>
        <end position="26"/>
    </location>
</feature>
<gene>
    <name evidence="3" type="ORF">PHYSODRAFT_356046</name>
</gene>
<evidence type="ECO:0000256" key="1">
    <source>
        <dbReference type="SAM" id="MobiDB-lite"/>
    </source>
</evidence>
<dbReference type="GeneID" id="20649929"/>
<feature type="chain" id="PRO_5003473359" description="RxLR effector protein" evidence="2">
    <location>
        <begin position="27"/>
        <end position="117"/>
    </location>
</feature>
<dbReference type="Proteomes" id="UP000002640">
    <property type="component" value="Unassembled WGS sequence"/>
</dbReference>
<feature type="region of interest" description="Disordered" evidence="1">
    <location>
        <begin position="29"/>
        <end position="74"/>
    </location>
</feature>
<dbReference type="KEGG" id="psoj:PHYSODRAFT_356046"/>
<evidence type="ECO:0000313" key="3">
    <source>
        <dbReference type="EMBL" id="EGZ07662.1"/>
    </source>
</evidence>
<keyword evidence="2" id="KW-0732">Signal</keyword>
<dbReference type="RefSeq" id="XP_009537228.1">
    <property type="nucleotide sequence ID" value="XM_009538933.1"/>
</dbReference>
<evidence type="ECO:0000313" key="4">
    <source>
        <dbReference type="Proteomes" id="UP000002640"/>
    </source>
</evidence>
<dbReference type="InParanoid" id="G5AAN3"/>
<name>G5AAN3_PHYSP</name>